<reference evidence="11 12" key="1">
    <citation type="journal article" date="2011" name="Stand. Genomic Sci.">
        <title>Complete genome sequence of Haliscomenobacter hydrossis type strain (O).</title>
        <authorList>
            <consortium name="US DOE Joint Genome Institute (JGI-PGF)"/>
            <person name="Daligault H."/>
            <person name="Lapidus A."/>
            <person name="Zeytun A."/>
            <person name="Nolan M."/>
            <person name="Lucas S."/>
            <person name="Del Rio T.G."/>
            <person name="Tice H."/>
            <person name="Cheng J.F."/>
            <person name="Tapia R."/>
            <person name="Han C."/>
            <person name="Goodwin L."/>
            <person name="Pitluck S."/>
            <person name="Liolios K."/>
            <person name="Pagani I."/>
            <person name="Ivanova N."/>
            <person name="Huntemann M."/>
            <person name="Mavromatis K."/>
            <person name="Mikhailova N."/>
            <person name="Pati A."/>
            <person name="Chen A."/>
            <person name="Palaniappan K."/>
            <person name="Land M."/>
            <person name="Hauser L."/>
            <person name="Brambilla E.M."/>
            <person name="Rohde M."/>
            <person name="Verbarg S."/>
            <person name="Goker M."/>
            <person name="Bristow J."/>
            <person name="Eisen J.A."/>
            <person name="Markowitz V."/>
            <person name="Hugenholtz P."/>
            <person name="Kyrpides N.C."/>
            <person name="Klenk H.P."/>
            <person name="Woyke T."/>
        </authorList>
    </citation>
    <scope>NUCLEOTIDE SEQUENCE [LARGE SCALE GENOMIC DNA]</scope>
    <source>
        <strain evidence="12">ATCC 27775 / DSM 1100 / LMG 10767 / O</strain>
    </source>
</reference>
<accession>F4L7E9</accession>
<evidence type="ECO:0000313" key="11">
    <source>
        <dbReference type="EMBL" id="AEE54129.1"/>
    </source>
</evidence>
<reference key="2">
    <citation type="submission" date="2011-04" db="EMBL/GenBank/DDBJ databases">
        <title>Complete sequence of chromosome of Haliscomenobacter hydrossis DSM 1100.</title>
        <authorList>
            <consortium name="US DOE Joint Genome Institute (JGI-PGF)"/>
            <person name="Lucas S."/>
            <person name="Han J."/>
            <person name="Lapidus A."/>
            <person name="Bruce D."/>
            <person name="Goodwin L."/>
            <person name="Pitluck S."/>
            <person name="Peters L."/>
            <person name="Kyrpides N."/>
            <person name="Mavromatis K."/>
            <person name="Ivanova N."/>
            <person name="Ovchinnikova G."/>
            <person name="Pagani I."/>
            <person name="Daligault H."/>
            <person name="Detter J.C."/>
            <person name="Han C."/>
            <person name="Land M."/>
            <person name="Hauser L."/>
            <person name="Markowitz V."/>
            <person name="Cheng J.-F."/>
            <person name="Hugenholtz P."/>
            <person name="Woyke T."/>
            <person name="Wu D."/>
            <person name="Verbarg S."/>
            <person name="Frueling A."/>
            <person name="Brambilla E."/>
            <person name="Klenk H.-P."/>
            <person name="Eisen J.A."/>
        </authorList>
    </citation>
    <scope>NUCLEOTIDE SEQUENCE</scope>
    <source>
        <strain>DSM 1100</strain>
    </source>
</reference>
<organism evidence="11 12">
    <name type="scientific">Haliscomenobacter hydrossis (strain ATCC 27775 / DSM 1100 / LMG 10767 / O)</name>
    <dbReference type="NCBI Taxonomy" id="760192"/>
    <lineage>
        <taxon>Bacteria</taxon>
        <taxon>Pseudomonadati</taxon>
        <taxon>Bacteroidota</taxon>
        <taxon>Saprospiria</taxon>
        <taxon>Saprospirales</taxon>
        <taxon>Haliscomenobacteraceae</taxon>
        <taxon>Haliscomenobacter</taxon>
    </lineage>
</organism>
<evidence type="ECO:0000256" key="3">
    <source>
        <dbReference type="ARBA" id="ARBA00006669"/>
    </source>
</evidence>
<feature type="transmembrane region" description="Helical" evidence="10">
    <location>
        <begin position="20"/>
        <end position="38"/>
    </location>
</feature>
<dbReference type="NCBIfam" id="TIGR01528">
    <property type="entry name" value="NMN_trans_PnuC"/>
    <property type="match status" value="1"/>
</dbReference>
<evidence type="ECO:0000256" key="10">
    <source>
        <dbReference type="SAM" id="Phobius"/>
    </source>
</evidence>
<feature type="transmembrane region" description="Helical" evidence="10">
    <location>
        <begin position="68"/>
        <end position="86"/>
    </location>
</feature>
<sequence>MENTQFWHIDFSLIQLGDYALSLIETLAASFCLLAFYLLRQNNQLTWPVAILSNFAYFLFFYQINLYGLMSLQVFLVVYNLITWLRGKGTTAPEIKRLSGMGLILSAIAIFMPTINLTILLAQVHELAPRWFPQPASFNFTDPLLAVSSIVATVLLAKHYLEAWLFWLGIYGLCVVIFAWTGVYLTAGVYMVLLGWAMREYLEWRVMLVKKR</sequence>
<dbReference type="PANTHER" id="PTHR36122">
    <property type="entry name" value="NICOTINAMIDE RIBOSIDE TRANSPORTER PNUC"/>
    <property type="match status" value="1"/>
</dbReference>
<feature type="transmembrane region" description="Helical" evidence="10">
    <location>
        <begin position="164"/>
        <end position="197"/>
    </location>
</feature>
<name>F4L7E9_HALH1</name>
<feature type="transmembrane region" description="Helical" evidence="10">
    <location>
        <begin position="98"/>
        <end position="124"/>
    </location>
</feature>
<evidence type="ECO:0000256" key="7">
    <source>
        <dbReference type="ARBA" id="ARBA00022692"/>
    </source>
</evidence>
<evidence type="ECO:0000256" key="1">
    <source>
        <dbReference type="ARBA" id="ARBA00002672"/>
    </source>
</evidence>
<protein>
    <recommendedName>
        <fullName evidence="4">Nicotinamide riboside transporter PnuC</fullName>
    </recommendedName>
</protein>
<keyword evidence="5" id="KW-0813">Transport</keyword>
<evidence type="ECO:0000313" key="12">
    <source>
        <dbReference type="Proteomes" id="UP000008461"/>
    </source>
</evidence>
<dbReference type="EMBL" id="CP002691">
    <property type="protein sequence ID" value="AEE54129.1"/>
    <property type="molecule type" value="Genomic_DNA"/>
</dbReference>
<evidence type="ECO:0000256" key="4">
    <source>
        <dbReference type="ARBA" id="ARBA00017522"/>
    </source>
</evidence>
<evidence type="ECO:0000256" key="6">
    <source>
        <dbReference type="ARBA" id="ARBA00022475"/>
    </source>
</evidence>
<dbReference type="AlphaFoldDB" id="F4L7E9"/>
<evidence type="ECO:0000256" key="8">
    <source>
        <dbReference type="ARBA" id="ARBA00022989"/>
    </source>
</evidence>
<keyword evidence="12" id="KW-1185">Reference proteome</keyword>
<dbReference type="RefSeq" id="WP_013768650.1">
    <property type="nucleotide sequence ID" value="NC_015510.1"/>
</dbReference>
<dbReference type="STRING" id="760192.Halhy_6310"/>
<comment type="similarity">
    <text evidence="3">Belongs to the nicotinamide ribonucleoside (NR) uptake permease (TC 4.B.1) family.</text>
</comment>
<evidence type="ECO:0000256" key="2">
    <source>
        <dbReference type="ARBA" id="ARBA00004651"/>
    </source>
</evidence>
<dbReference type="OrthoDB" id="9791248at2"/>
<dbReference type="InterPro" id="IPR006419">
    <property type="entry name" value="NMN_transpt_PnuC"/>
</dbReference>
<comment type="function">
    <text evidence="1">Required for nicotinamide riboside transport across the inner membrane.</text>
</comment>
<proteinExistence type="inferred from homology"/>
<keyword evidence="7 10" id="KW-0812">Transmembrane</keyword>
<dbReference type="GO" id="GO:0034257">
    <property type="term" value="F:nicotinamide riboside transmembrane transporter activity"/>
    <property type="evidence" value="ECO:0007669"/>
    <property type="project" value="InterPro"/>
</dbReference>
<dbReference type="HOGENOM" id="CLU_076589_2_0_10"/>
<keyword evidence="8 10" id="KW-1133">Transmembrane helix</keyword>
<comment type="subcellular location">
    <subcellularLocation>
        <location evidence="2">Cell membrane</location>
        <topology evidence="2">Multi-pass membrane protein</topology>
    </subcellularLocation>
</comment>
<gene>
    <name evidence="11" type="ordered locus">Halhy_6310</name>
</gene>
<keyword evidence="6" id="KW-1003">Cell membrane</keyword>
<dbReference type="eggNOG" id="COG3201">
    <property type="taxonomic scope" value="Bacteria"/>
</dbReference>
<dbReference type="Proteomes" id="UP000008461">
    <property type="component" value="Chromosome"/>
</dbReference>
<evidence type="ECO:0000256" key="5">
    <source>
        <dbReference type="ARBA" id="ARBA00022448"/>
    </source>
</evidence>
<dbReference type="PANTHER" id="PTHR36122:SF2">
    <property type="entry name" value="NICOTINAMIDE RIBOSIDE TRANSPORTER PNUC"/>
    <property type="match status" value="1"/>
</dbReference>
<dbReference type="Pfam" id="PF04973">
    <property type="entry name" value="NMN_transporter"/>
    <property type="match status" value="1"/>
</dbReference>
<dbReference type="KEGG" id="hhy:Halhy_6310"/>
<evidence type="ECO:0000256" key="9">
    <source>
        <dbReference type="ARBA" id="ARBA00023136"/>
    </source>
</evidence>
<keyword evidence="9 10" id="KW-0472">Membrane</keyword>
<dbReference type="GO" id="GO:0005886">
    <property type="term" value="C:plasma membrane"/>
    <property type="evidence" value="ECO:0007669"/>
    <property type="project" value="UniProtKB-SubCell"/>
</dbReference>